<dbReference type="AlphaFoldDB" id="A0A370TJL8"/>
<dbReference type="PANTHER" id="PTHR24148:SF73">
    <property type="entry name" value="HET DOMAIN PROTEIN (AFU_ORTHOLOGUE AFUA_8G01020)"/>
    <property type="match status" value="1"/>
</dbReference>
<protein>
    <recommendedName>
        <fullName evidence="3">Heterokaryon incompatibility domain-containing protein</fullName>
    </recommendedName>
</protein>
<evidence type="ECO:0000313" key="2">
    <source>
        <dbReference type="Proteomes" id="UP000254866"/>
    </source>
</evidence>
<comment type="caution">
    <text evidence="1">The sequence shown here is derived from an EMBL/GenBank/DDBJ whole genome shotgun (WGS) entry which is preliminary data.</text>
</comment>
<dbReference type="OrthoDB" id="2157530at2759"/>
<dbReference type="InterPro" id="IPR052895">
    <property type="entry name" value="HetReg/Transcr_Mod"/>
</dbReference>
<reference evidence="1 2" key="1">
    <citation type="journal article" date="2018" name="IMA Fungus">
        <title>IMA Genome-F 9: Draft genome sequence of Annulohypoxylon stygium, Aspergillus mulundensis, Berkeleyomyces basicola (syn. Thielaviopsis basicola), Ceratocystis smalleyi, two Cercospora beticola strains, Coleophoma cylindrospora, Fusarium fracticaudum, Phialophora cf. hyalina, and Morchella septimelata.</title>
        <authorList>
            <person name="Wingfield B.D."/>
            <person name="Bills G.F."/>
            <person name="Dong Y."/>
            <person name="Huang W."/>
            <person name="Nel W.J."/>
            <person name="Swalarsk-Parry B.S."/>
            <person name="Vaghefi N."/>
            <person name="Wilken P.M."/>
            <person name="An Z."/>
            <person name="de Beer Z.W."/>
            <person name="De Vos L."/>
            <person name="Chen L."/>
            <person name="Duong T.A."/>
            <person name="Gao Y."/>
            <person name="Hammerbacher A."/>
            <person name="Kikkert J.R."/>
            <person name="Li Y."/>
            <person name="Li H."/>
            <person name="Li K."/>
            <person name="Li Q."/>
            <person name="Liu X."/>
            <person name="Ma X."/>
            <person name="Naidoo K."/>
            <person name="Pethybridge S.J."/>
            <person name="Sun J."/>
            <person name="Steenkamp E.T."/>
            <person name="van der Nest M.A."/>
            <person name="van Wyk S."/>
            <person name="Wingfield M.J."/>
            <person name="Xiong C."/>
            <person name="Yue Q."/>
            <person name="Zhang X."/>
        </authorList>
    </citation>
    <scope>NUCLEOTIDE SEQUENCE [LARGE SCALE GENOMIC DNA]</scope>
    <source>
        <strain evidence="1 2">BP 5553</strain>
    </source>
</reference>
<evidence type="ECO:0000313" key="1">
    <source>
        <dbReference type="EMBL" id="RDL35716.1"/>
    </source>
</evidence>
<dbReference type="PANTHER" id="PTHR24148">
    <property type="entry name" value="ANKYRIN REPEAT DOMAIN-CONTAINING PROTEIN 39 HOMOLOG-RELATED"/>
    <property type="match status" value="1"/>
</dbReference>
<dbReference type="GeneID" id="43599177"/>
<keyword evidence="2" id="KW-1185">Reference proteome</keyword>
<dbReference type="RefSeq" id="XP_031868372.1">
    <property type="nucleotide sequence ID" value="XM_032014951.1"/>
</dbReference>
<dbReference type="Proteomes" id="UP000254866">
    <property type="component" value="Unassembled WGS sequence"/>
</dbReference>
<dbReference type="Pfam" id="PF26639">
    <property type="entry name" value="Het-6_barrel"/>
    <property type="match status" value="1"/>
</dbReference>
<proteinExistence type="predicted"/>
<accession>A0A370TJL8</accession>
<sequence>MESSGGFVIDPETLLDVETAIPYTNDRDVRHKLRVFFEDAFHQDSLGDTLVAITGFPAEYFDVDEEEGEDDDIEPPILGRKRHILYFKETNLLILMMPPQRPHEVASEEFEKELYRKLFTMGPAMNIGPGGVAVVHFPTVIKQPDKSFGPVNAGYITFALETEISQSQRDLDRVAKLWIESDAPTAHVTQVLTIKISTSIPRACFKLWKREEHGEQRPRASLDQEVEVTLEGDRPVATGVIRISFELLFERRAQPGTREQDFVFSKRELGYLASQVWKELDFLPRNAWPSSRVLTVAVWTNGTDTMEASKSGGLKNQGKSINTAPDRSIVNLDYYSKPIADIYLEWIVTVLEDWQNFQPLYFSGLVGTRRHWELPSWIPDLSSKRADSPVWDATLAGTIEMRHRPVDFSFGEQINQAFPRISHSRILHARGIWCDQVVQIKRIDAAHAAKNVAQLCISHLSASNMGFYNTGIPLLHAIFRVLMCGINRFNPSLDETETSLTSRDFQLVYGTNQLQLNKTMPLLQAVTKFLIQRGSLSADKVDDFVLDILCRPSAPLGANISDVHLAAAFIAFMLSGKRQQGQSASGILQSLGLHPGPSFLKRLKRYFMTFDQTIFVTATGLLGNGPAGMAVGDRIAVLDGAKMPFVTRNMRESIVLIGPCYIEGLSNGEVAGMVRRGEEDVDDIPIC</sequence>
<organism evidence="1 2">
    <name type="scientific">Venustampulla echinocandica</name>
    <dbReference type="NCBI Taxonomy" id="2656787"/>
    <lineage>
        <taxon>Eukaryota</taxon>
        <taxon>Fungi</taxon>
        <taxon>Dikarya</taxon>
        <taxon>Ascomycota</taxon>
        <taxon>Pezizomycotina</taxon>
        <taxon>Leotiomycetes</taxon>
        <taxon>Helotiales</taxon>
        <taxon>Pleuroascaceae</taxon>
        <taxon>Venustampulla</taxon>
    </lineage>
</organism>
<dbReference type="EMBL" id="NPIC01000005">
    <property type="protein sequence ID" value="RDL35716.1"/>
    <property type="molecule type" value="Genomic_DNA"/>
</dbReference>
<evidence type="ECO:0008006" key="3">
    <source>
        <dbReference type="Google" id="ProtNLM"/>
    </source>
</evidence>
<name>A0A370TJL8_9HELO</name>
<gene>
    <name evidence="1" type="ORF">BP5553_06328</name>
</gene>